<dbReference type="NCBIfam" id="TIGR02117">
    <property type="entry name" value="chp_urease_rgn"/>
    <property type="match status" value="1"/>
</dbReference>
<keyword evidence="2" id="KW-1185">Reference proteome</keyword>
<proteinExistence type="predicted"/>
<dbReference type="RefSeq" id="WP_218632273.1">
    <property type="nucleotide sequence ID" value="NZ_JAHVAH010000001.1"/>
</dbReference>
<dbReference type="InterPro" id="IPR011727">
    <property type="entry name" value="CHP02117"/>
</dbReference>
<dbReference type="EMBL" id="JAHVAH010000001">
    <property type="protein sequence ID" value="MBW0144261.1"/>
    <property type="molecule type" value="Genomic_DNA"/>
</dbReference>
<name>A0ABS6V3X6_9SPHN</name>
<gene>
    <name evidence="1" type="ORF">KTQ36_02995</name>
</gene>
<sequence length="219" mass="24453">MLLIFALPALYLTAALLGALVPVNSDWEEPEVGIPVYISSNGVHLDFVMPADAAGLSWREDFPGSHFGDPNWPNAAWVMIGAGDRGIYLDTPTWSDLELDTAVTSMIAGERIMHVQWVADPVYYATAKLTLRPEEYRRLYAAIRADFDLGEGRRPQRIDHPGYWDSDAFYEGLGNFNAVRTCNQWVNAKLRIAGVKASLWTPFATGLTWRHPLPDDQST</sequence>
<dbReference type="Pfam" id="PF09601">
    <property type="entry name" value="DUF2459"/>
    <property type="match status" value="1"/>
</dbReference>
<evidence type="ECO:0000313" key="1">
    <source>
        <dbReference type="EMBL" id="MBW0144261.1"/>
    </source>
</evidence>
<comment type="caution">
    <text evidence="1">The sequence shown here is derived from an EMBL/GenBank/DDBJ whole genome shotgun (WGS) entry which is preliminary data.</text>
</comment>
<reference evidence="1 2" key="1">
    <citation type="submission" date="2021-07" db="EMBL/GenBank/DDBJ databases">
        <title>The draft genome sequence of Sphingomicrobium sp. B8.</title>
        <authorList>
            <person name="Mu L."/>
        </authorList>
    </citation>
    <scope>NUCLEOTIDE SEQUENCE [LARGE SCALE GENOMIC DNA]</scope>
    <source>
        <strain evidence="1 2">B8</strain>
    </source>
</reference>
<evidence type="ECO:0000313" key="2">
    <source>
        <dbReference type="Proteomes" id="UP000698028"/>
    </source>
</evidence>
<protein>
    <submittedName>
        <fullName evidence="1">TIGR02117 family protein</fullName>
    </submittedName>
</protein>
<organism evidence="1 2">
    <name type="scientific">Sphingomicrobium clamense</name>
    <dbReference type="NCBI Taxonomy" id="2851013"/>
    <lineage>
        <taxon>Bacteria</taxon>
        <taxon>Pseudomonadati</taxon>
        <taxon>Pseudomonadota</taxon>
        <taxon>Alphaproteobacteria</taxon>
        <taxon>Sphingomonadales</taxon>
        <taxon>Sphingomonadaceae</taxon>
        <taxon>Sphingomicrobium</taxon>
    </lineage>
</organism>
<dbReference type="Proteomes" id="UP000698028">
    <property type="component" value="Unassembled WGS sequence"/>
</dbReference>
<accession>A0ABS6V3X6</accession>